<keyword evidence="3" id="KW-0418">Kinase</keyword>
<dbReference type="Pfam" id="PF13637">
    <property type="entry name" value="Ank_4"/>
    <property type="match status" value="1"/>
</dbReference>
<evidence type="ECO:0000313" key="3">
    <source>
        <dbReference type="EMBL" id="RNA15385.1"/>
    </source>
</evidence>
<accession>A0A3M7QWN6</accession>
<organism evidence="3 4">
    <name type="scientific">Brachionus plicatilis</name>
    <name type="common">Marine rotifer</name>
    <name type="synonym">Brachionus muelleri</name>
    <dbReference type="NCBI Taxonomy" id="10195"/>
    <lineage>
        <taxon>Eukaryota</taxon>
        <taxon>Metazoa</taxon>
        <taxon>Spiralia</taxon>
        <taxon>Gnathifera</taxon>
        <taxon>Rotifera</taxon>
        <taxon>Eurotatoria</taxon>
        <taxon>Monogononta</taxon>
        <taxon>Pseudotrocha</taxon>
        <taxon>Ploima</taxon>
        <taxon>Brachionidae</taxon>
        <taxon>Brachionus</taxon>
    </lineage>
</organism>
<protein>
    <submittedName>
        <fullName evidence="3">Ankyrin repeat and kinase domain-containing 1-like</fullName>
    </submittedName>
</protein>
<sequence>MDNLKKNIIRHNRSRGDIRISSSSSYLLLNQDKKNESYKNEIQQFIKDIEDSSKYDCEAWSKYQSTELGDDLKLKIREYVLSHNGFSLLHLAAKNCRKNFCQFLIKDAKIDKDVTCKIKSTPLHTLIKTNVFIKKDYLNHDDQILKKKICEFKETFDIFIKNNADVNYQDENGNSCLHYAVAKANFVAVSLLINVSGISLNISKIY</sequence>
<dbReference type="InterPro" id="IPR036770">
    <property type="entry name" value="Ankyrin_rpt-contain_sf"/>
</dbReference>
<keyword evidence="1" id="KW-0677">Repeat</keyword>
<gene>
    <name evidence="3" type="ORF">BpHYR1_043048</name>
</gene>
<dbReference type="GO" id="GO:0016301">
    <property type="term" value="F:kinase activity"/>
    <property type="evidence" value="ECO:0007669"/>
    <property type="project" value="UniProtKB-KW"/>
</dbReference>
<dbReference type="SUPFAM" id="SSF48403">
    <property type="entry name" value="Ankyrin repeat"/>
    <property type="match status" value="1"/>
</dbReference>
<dbReference type="InterPro" id="IPR002110">
    <property type="entry name" value="Ankyrin_rpt"/>
</dbReference>
<dbReference type="Pfam" id="PF00023">
    <property type="entry name" value="Ank"/>
    <property type="match status" value="1"/>
</dbReference>
<dbReference type="Proteomes" id="UP000276133">
    <property type="component" value="Unassembled WGS sequence"/>
</dbReference>
<dbReference type="EMBL" id="REGN01004962">
    <property type="protein sequence ID" value="RNA15385.1"/>
    <property type="molecule type" value="Genomic_DNA"/>
</dbReference>
<reference evidence="3 4" key="1">
    <citation type="journal article" date="2018" name="Sci. Rep.">
        <title>Genomic signatures of local adaptation to the degree of environmental predictability in rotifers.</title>
        <authorList>
            <person name="Franch-Gras L."/>
            <person name="Hahn C."/>
            <person name="Garcia-Roger E.M."/>
            <person name="Carmona M.J."/>
            <person name="Serra M."/>
            <person name="Gomez A."/>
        </authorList>
    </citation>
    <scope>NUCLEOTIDE SEQUENCE [LARGE SCALE GENOMIC DNA]</scope>
    <source>
        <strain evidence="3">HYR1</strain>
    </source>
</reference>
<comment type="caution">
    <text evidence="3">The sequence shown here is derived from an EMBL/GenBank/DDBJ whole genome shotgun (WGS) entry which is preliminary data.</text>
</comment>
<dbReference type="PANTHER" id="PTHR24161:SF85">
    <property type="entry name" value="PALMITOYLTRANSFERASE HIP14"/>
    <property type="match status" value="1"/>
</dbReference>
<evidence type="ECO:0000256" key="2">
    <source>
        <dbReference type="ARBA" id="ARBA00023043"/>
    </source>
</evidence>
<name>A0A3M7QWN6_BRAPC</name>
<dbReference type="SMART" id="SM00248">
    <property type="entry name" value="ANK"/>
    <property type="match status" value="3"/>
</dbReference>
<dbReference type="AlphaFoldDB" id="A0A3M7QWN6"/>
<dbReference type="OrthoDB" id="10254947at2759"/>
<dbReference type="Gene3D" id="1.25.40.20">
    <property type="entry name" value="Ankyrin repeat-containing domain"/>
    <property type="match status" value="1"/>
</dbReference>
<dbReference type="PANTHER" id="PTHR24161">
    <property type="entry name" value="ANK_REP_REGION DOMAIN-CONTAINING PROTEIN-RELATED"/>
    <property type="match status" value="1"/>
</dbReference>
<evidence type="ECO:0000313" key="4">
    <source>
        <dbReference type="Proteomes" id="UP000276133"/>
    </source>
</evidence>
<keyword evidence="4" id="KW-1185">Reference proteome</keyword>
<evidence type="ECO:0000256" key="1">
    <source>
        <dbReference type="ARBA" id="ARBA00022737"/>
    </source>
</evidence>
<keyword evidence="3" id="KW-0808">Transferase</keyword>
<proteinExistence type="predicted"/>
<keyword evidence="2" id="KW-0040">ANK repeat</keyword>